<dbReference type="AlphaFoldDB" id="A0A2H1VBT8"/>
<evidence type="ECO:0000313" key="1">
    <source>
        <dbReference type="EMBL" id="SOQ38285.1"/>
    </source>
</evidence>
<dbReference type="EMBL" id="ODYU01001707">
    <property type="protein sequence ID" value="SOQ38285.1"/>
    <property type="molecule type" value="Genomic_DNA"/>
</dbReference>
<organism evidence="1">
    <name type="scientific">Spodoptera frugiperda</name>
    <name type="common">Fall armyworm</name>
    <dbReference type="NCBI Taxonomy" id="7108"/>
    <lineage>
        <taxon>Eukaryota</taxon>
        <taxon>Metazoa</taxon>
        <taxon>Ecdysozoa</taxon>
        <taxon>Arthropoda</taxon>
        <taxon>Hexapoda</taxon>
        <taxon>Insecta</taxon>
        <taxon>Pterygota</taxon>
        <taxon>Neoptera</taxon>
        <taxon>Endopterygota</taxon>
        <taxon>Lepidoptera</taxon>
        <taxon>Glossata</taxon>
        <taxon>Ditrysia</taxon>
        <taxon>Noctuoidea</taxon>
        <taxon>Noctuidae</taxon>
        <taxon>Amphipyrinae</taxon>
        <taxon>Spodoptera</taxon>
    </lineage>
</organism>
<gene>
    <name evidence="1" type="ORF">SFRICE_033393</name>
</gene>
<accession>A0A2H1VBT8</accession>
<name>A0A2H1VBT8_SPOFR</name>
<proteinExistence type="predicted"/>
<protein>
    <submittedName>
        <fullName evidence="1">SFRICE_033393</fullName>
    </submittedName>
</protein>
<sequence length="377" mass="42010">MGRLDRSDTRASPKTDVNKGFFLRVENHPIASPALGTFYVGRSSGSGISPTGPHLWWSGSLWRAQNATRRTHGSGSGRAASYPCSPSADPHLRWPEIVTRRETMLALCEIDYRKPNSPVPNLSDPRLVNNPLIPNPQKAGSCVILLNSALDRYYITNEVIHGNLQLRLEYTESLLIFNMPIAVCFFLREENHPMTSPASPKAGESVRLLLTKNHPVPTPAFEPEPRLPRWSSGRNFASATAEQGVSGSIPGSGKVLLGFFRIFENFSVVARSLELCPGYGNRLTPYYMGLITKMVKSGCTIVHCIAAKHAVIGYLRPTHTQLQAFYLRRGRQRCRLRHVMPLYNVHPLFTNLVISPMQKDLRPVITKPSSLYIGIQK</sequence>
<reference evidence="1" key="1">
    <citation type="submission" date="2016-07" db="EMBL/GenBank/DDBJ databases">
        <authorList>
            <person name="Bretaudeau A."/>
        </authorList>
    </citation>
    <scope>NUCLEOTIDE SEQUENCE</scope>
    <source>
        <strain evidence="1">Rice</strain>
        <tissue evidence="1">Whole body</tissue>
    </source>
</reference>